<accession>A0A8H7Z5W6</accession>
<evidence type="ECO:0000259" key="1">
    <source>
        <dbReference type="Pfam" id="PF01636"/>
    </source>
</evidence>
<evidence type="ECO:0000313" key="3">
    <source>
        <dbReference type="Proteomes" id="UP000670092"/>
    </source>
</evidence>
<dbReference type="GO" id="GO:0005739">
    <property type="term" value="C:mitochondrion"/>
    <property type="evidence" value="ECO:0007669"/>
    <property type="project" value="TreeGrafter"/>
</dbReference>
<dbReference type="OrthoDB" id="2831558at2759"/>
<dbReference type="Proteomes" id="UP000670092">
    <property type="component" value="Unassembled WGS sequence"/>
</dbReference>
<dbReference type="EMBL" id="JAEVHI010000001">
    <property type="protein sequence ID" value="KAG5302382.1"/>
    <property type="molecule type" value="Genomic_DNA"/>
</dbReference>
<dbReference type="InterPro" id="IPR051035">
    <property type="entry name" value="Mito_inheritance_9"/>
</dbReference>
<name>A0A8H7Z5W6_AJECA</name>
<organism evidence="2 3">
    <name type="scientific">Ajellomyces capsulatus</name>
    <name type="common">Darling's disease fungus</name>
    <name type="synonym">Histoplasma capsulatum</name>
    <dbReference type="NCBI Taxonomy" id="5037"/>
    <lineage>
        <taxon>Eukaryota</taxon>
        <taxon>Fungi</taxon>
        <taxon>Dikarya</taxon>
        <taxon>Ascomycota</taxon>
        <taxon>Pezizomycotina</taxon>
        <taxon>Eurotiomycetes</taxon>
        <taxon>Eurotiomycetidae</taxon>
        <taxon>Onygenales</taxon>
        <taxon>Ajellomycetaceae</taxon>
        <taxon>Histoplasma</taxon>
    </lineage>
</organism>
<dbReference type="PANTHER" id="PTHR36091">
    <property type="entry name" value="ALTERED INHERITANCE OF MITOCHONDRIA PROTEIN 9, MITOCHONDRIAL"/>
    <property type="match status" value="1"/>
</dbReference>
<sequence>MPIHIMKQMLQEIRSTFTASHGILWQVINQRNRTWKRSADVIPSKTAKQQLRLMTASKQRRSDWNNIEDFFSFTRGRFLRDETRELSQRYVKFNVEELTRIAAEATGAHHCESVHKFADGMHNKALLLTMDNGTEVVGKIPNPNAGRPHFTTASEVATMDFMRSVLGTPVPKVLSWSSKMENPVGTEYIIMEKLPGVQLNKIWNKLDIEVRLKVVKQIAKYQADWTTTSFSQFGSVYYRQDLPSGETLVYRSKDDKQIIDDRFTIGPSTSRQNTDDGRNGIEFDRGPWKTAEEYEIATGMREIACIEQFSQLPSSPIALYGPGTYRPSKAKKLEAARGYLKFVKYLLPDDESIQTSHIWHNDLHVENIFVNPNDPSEILGFIDWQSTELAPLYDHTIEPYILDYDGPRVEGLLERPKLAEIQRQFDSDPASQEKAERLFVKMSLVSLYRHLIHLTNPQLFRVLEFHQTTRFQLLLLARNLLVDGEATYLALLAEQQKNWSELPRVRAEGNPECPLEFSVEELATIKTDSEGAVLGISLMQDVQNRIGRQFFQAQGLVDHGQFDEAKKALRRVKKDLVQEYSSNEAEAREWENAWPFDD</sequence>
<dbReference type="SUPFAM" id="SSF56112">
    <property type="entry name" value="Protein kinase-like (PK-like)"/>
    <property type="match status" value="1"/>
</dbReference>
<dbReference type="Pfam" id="PF01636">
    <property type="entry name" value="APH"/>
    <property type="match status" value="1"/>
</dbReference>
<gene>
    <name evidence="2" type="ORF">I7I52_00010</name>
</gene>
<evidence type="ECO:0000313" key="2">
    <source>
        <dbReference type="EMBL" id="KAG5302382.1"/>
    </source>
</evidence>
<dbReference type="Gene3D" id="3.90.1200.10">
    <property type="match status" value="1"/>
</dbReference>
<proteinExistence type="predicted"/>
<feature type="domain" description="Aminoglycoside phosphotransferase" evidence="1">
    <location>
        <begin position="115"/>
        <end position="392"/>
    </location>
</feature>
<dbReference type="VEuPathDB" id="FungiDB:I7I52_00010"/>
<reference evidence="2 3" key="1">
    <citation type="submission" date="2021-01" db="EMBL/GenBank/DDBJ databases">
        <title>Chromosome-level genome assembly of a human fungal pathogen reveals clustering of transcriptionally co-regulated genes.</title>
        <authorList>
            <person name="Voorhies M."/>
            <person name="Cohen S."/>
            <person name="Shea T.P."/>
            <person name="Petrus S."/>
            <person name="Munoz J.F."/>
            <person name="Poplawski S."/>
            <person name="Goldman W.E."/>
            <person name="Michael T."/>
            <person name="Cuomo C.A."/>
            <person name="Sil A."/>
            <person name="Beyhan S."/>
        </authorList>
    </citation>
    <scope>NUCLEOTIDE SEQUENCE [LARGE SCALE GENOMIC DNA]</scope>
    <source>
        <strain evidence="2 3">G184AR</strain>
    </source>
</reference>
<dbReference type="GO" id="GO:0016740">
    <property type="term" value="F:transferase activity"/>
    <property type="evidence" value="ECO:0007669"/>
    <property type="project" value="UniProtKB-KW"/>
</dbReference>
<dbReference type="AlphaFoldDB" id="A0A8H7Z5W6"/>
<dbReference type="PANTHER" id="PTHR36091:SF2">
    <property type="entry name" value="AMINOGLYCOSIDE PHOSPHOTRANSFERASE DOMAIN-CONTAINING PROTEIN"/>
    <property type="match status" value="1"/>
</dbReference>
<dbReference type="InterPro" id="IPR011009">
    <property type="entry name" value="Kinase-like_dom_sf"/>
</dbReference>
<comment type="caution">
    <text evidence="2">The sequence shown here is derived from an EMBL/GenBank/DDBJ whole genome shotgun (WGS) entry which is preliminary data.</text>
</comment>
<protein>
    <submittedName>
        <fullName evidence="2">Phosphotransferase enzyme family protein</fullName>
    </submittedName>
</protein>
<dbReference type="InterPro" id="IPR002575">
    <property type="entry name" value="Aminoglycoside_PTrfase"/>
</dbReference>
<keyword evidence="2" id="KW-0808">Transferase</keyword>